<keyword evidence="1" id="KW-0805">Transcription regulation</keyword>
<sequence>MRRISERVWAPGELIPGEVDLAQEFGCARATVNRALRQLAEAGLLDRRRKGGTRVARYPVRKATLDIPVTRLEIEGRGVPYRHTLLNREICCPPDSICEAMDVSQTTQLLHLPALHFADGKPFLYEDRWINTAAVPEIQDEIFSEINANEWLIEHALFSRGDIRFSAANATKKEAKILQCEAEQAIFIIDRTTWNKDQSVTSVRLAYAPGFHMRSQI</sequence>
<proteinExistence type="predicted"/>
<dbReference type="InterPro" id="IPR011663">
    <property type="entry name" value="UTRA"/>
</dbReference>
<evidence type="ECO:0000313" key="5">
    <source>
        <dbReference type="EMBL" id="GHB02007.1"/>
    </source>
</evidence>
<dbReference type="Gene3D" id="3.40.1410.10">
    <property type="entry name" value="Chorismate lyase-like"/>
    <property type="match status" value="1"/>
</dbReference>
<dbReference type="SMART" id="SM00345">
    <property type="entry name" value="HTH_GNTR"/>
    <property type="match status" value="1"/>
</dbReference>
<accession>A0A8J3CRM6</accession>
<dbReference type="PRINTS" id="PR00035">
    <property type="entry name" value="HTHGNTR"/>
</dbReference>
<dbReference type="Proteomes" id="UP000634004">
    <property type="component" value="Unassembled WGS sequence"/>
</dbReference>
<dbReference type="PANTHER" id="PTHR44846:SF16">
    <property type="entry name" value="TRANSCRIPTIONAL REGULATOR PHNF-RELATED"/>
    <property type="match status" value="1"/>
</dbReference>
<keyword evidence="2" id="KW-0238">DNA-binding</keyword>
<dbReference type="InterPro" id="IPR036390">
    <property type="entry name" value="WH_DNA-bd_sf"/>
</dbReference>
<evidence type="ECO:0000256" key="3">
    <source>
        <dbReference type="ARBA" id="ARBA00023163"/>
    </source>
</evidence>
<reference evidence="5" key="1">
    <citation type="journal article" date="2014" name="Int. J. Syst. Evol. Microbiol.">
        <title>Complete genome sequence of Corynebacterium casei LMG S-19264T (=DSM 44701T), isolated from a smear-ripened cheese.</title>
        <authorList>
            <consortium name="US DOE Joint Genome Institute (JGI-PGF)"/>
            <person name="Walter F."/>
            <person name="Albersmeier A."/>
            <person name="Kalinowski J."/>
            <person name="Ruckert C."/>
        </authorList>
    </citation>
    <scope>NUCLEOTIDE SEQUENCE</scope>
    <source>
        <strain evidence="5">KCTC 32513</strain>
    </source>
</reference>
<dbReference type="Gene3D" id="1.10.10.10">
    <property type="entry name" value="Winged helix-like DNA-binding domain superfamily/Winged helix DNA-binding domain"/>
    <property type="match status" value="1"/>
</dbReference>
<dbReference type="GO" id="GO:0003700">
    <property type="term" value="F:DNA-binding transcription factor activity"/>
    <property type="evidence" value="ECO:0007669"/>
    <property type="project" value="InterPro"/>
</dbReference>
<dbReference type="AlphaFoldDB" id="A0A8J3CRM6"/>
<evidence type="ECO:0000313" key="6">
    <source>
        <dbReference type="Proteomes" id="UP000634004"/>
    </source>
</evidence>
<dbReference type="Pfam" id="PF00392">
    <property type="entry name" value="GntR"/>
    <property type="match status" value="1"/>
</dbReference>
<dbReference type="PROSITE" id="PS50949">
    <property type="entry name" value="HTH_GNTR"/>
    <property type="match status" value="1"/>
</dbReference>
<evidence type="ECO:0000259" key="4">
    <source>
        <dbReference type="PROSITE" id="PS50949"/>
    </source>
</evidence>
<dbReference type="GO" id="GO:0003677">
    <property type="term" value="F:DNA binding"/>
    <property type="evidence" value="ECO:0007669"/>
    <property type="project" value="UniProtKB-KW"/>
</dbReference>
<feature type="domain" description="HTH gntR-type" evidence="4">
    <location>
        <begin position="1"/>
        <end position="58"/>
    </location>
</feature>
<dbReference type="PANTHER" id="PTHR44846">
    <property type="entry name" value="MANNOSYL-D-GLYCERATE TRANSPORT/METABOLISM SYSTEM REPRESSOR MNGR-RELATED"/>
    <property type="match status" value="1"/>
</dbReference>
<protein>
    <submittedName>
        <fullName evidence="5">GntR family transcriptional regulator</fullName>
    </submittedName>
</protein>
<dbReference type="InterPro" id="IPR036388">
    <property type="entry name" value="WH-like_DNA-bd_sf"/>
</dbReference>
<gene>
    <name evidence="5" type="primary">hutC</name>
    <name evidence="5" type="ORF">GCM10009069_25990</name>
</gene>
<evidence type="ECO:0000256" key="1">
    <source>
        <dbReference type="ARBA" id="ARBA00023015"/>
    </source>
</evidence>
<reference evidence="5" key="2">
    <citation type="submission" date="2020-09" db="EMBL/GenBank/DDBJ databases">
        <authorList>
            <person name="Sun Q."/>
            <person name="Kim S."/>
        </authorList>
    </citation>
    <scope>NUCLEOTIDE SEQUENCE</scope>
    <source>
        <strain evidence="5">KCTC 32513</strain>
    </source>
</reference>
<dbReference type="InterPro" id="IPR000524">
    <property type="entry name" value="Tscrpt_reg_HTH_GntR"/>
</dbReference>
<dbReference type="SUPFAM" id="SSF64288">
    <property type="entry name" value="Chorismate lyase-like"/>
    <property type="match status" value="1"/>
</dbReference>
<dbReference type="EMBL" id="BMZH01000013">
    <property type="protein sequence ID" value="GHB02007.1"/>
    <property type="molecule type" value="Genomic_DNA"/>
</dbReference>
<dbReference type="CDD" id="cd07377">
    <property type="entry name" value="WHTH_GntR"/>
    <property type="match status" value="1"/>
</dbReference>
<evidence type="ECO:0000256" key="2">
    <source>
        <dbReference type="ARBA" id="ARBA00023125"/>
    </source>
</evidence>
<organism evidence="5 6">
    <name type="scientific">Algimonas arctica</name>
    <dbReference type="NCBI Taxonomy" id="1479486"/>
    <lineage>
        <taxon>Bacteria</taxon>
        <taxon>Pseudomonadati</taxon>
        <taxon>Pseudomonadota</taxon>
        <taxon>Alphaproteobacteria</taxon>
        <taxon>Maricaulales</taxon>
        <taxon>Robiginitomaculaceae</taxon>
        <taxon>Algimonas</taxon>
    </lineage>
</organism>
<dbReference type="Pfam" id="PF07702">
    <property type="entry name" value="UTRA"/>
    <property type="match status" value="1"/>
</dbReference>
<dbReference type="SMART" id="SM00866">
    <property type="entry name" value="UTRA"/>
    <property type="match status" value="1"/>
</dbReference>
<comment type="caution">
    <text evidence="5">The sequence shown here is derived from an EMBL/GenBank/DDBJ whole genome shotgun (WGS) entry which is preliminary data.</text>
</comment>
<dbReference type="InterPro" id="IPR050679">
    <property type="entry name" value="Bact_HTH_transcr_reg"/>
</dbReference>
<keyword evidence="6" id="KW-1185">Reference proteome</keyword>
<dbReference type="SUPFAM" id="SSF46785">
    <property type="entry name" value="Winged helix' DNA-binding domain"/>
    <property type="match status" value="1"/>
</dbReference>
<dbReference type="InterPro" id="IPR028978">
    <property type="entry name" value="Chorismate_lyase_/UTRA_dom_sf"/>
</dbReference>
<name>A0A8J3CRM6_9PROT</name>
<keyword evidence="3" id="KW-0804">Transcription</keyword>